<feature type="repeat" description="WD" evidence="8">
    <location>
        <begin position="59"/>
        <end position="101"/>
    </location>
</feature>
<dbReference type="Gene3D" id="2.130.10.10">
    <property type="entry name" value="YVTN repeat-like/Quinoprotein amine dehydrogenase"/>
    <property type="match status" value="3"/>
</dbReference>
<dbReference type="InterPro" id="IPR001680">
    <property type="entry name" value="WD40_rpt"/>
</dbReference>
<feature type="region of interest" description="Disordered" evidence="9">
    <location>
        <begin position="763"/>
        <end position="811"/>
    </location>
</feature>
<dbReference type="GO" id="GO:0003723">
    <property type="term" value="F:RNA binding"/>
    <property type="evidence" value="ECO:0007669"/>
    <property type="project" value="InterPro"/>
</dbReference>
<feature type="compositionally biased region" description="Acidic residues" evidence="9">
    <location>
        <begin position="769"/>
        <end position="779"/>
    </location>
</feature>
<dbReference type="InterPro" id="IPR053826">
    <property type="entry name" value="WDR75"/>
</dbReference>
<keyword evidence="12" id="KW-1185">Reference proteome</keyword>
<keyword evidence="2" id="KW-0690">Ribosome biogenesis</keyword>
<dbReference type="GO" id="GO:0045943">
    <property type="term" value="P:positive regulation of transcription by RNA polymerase I"/>
    <property type="evidence" value="ECO:0007669"/>
    <property type="project" value="InterPro"/>
</dbReference>
<evidence type="ECO:0000256" key="9">
    <source>
        <dbReference type="SAM" id="MobiDB-lite"/>
    </source>
</evidence>
<evidence type="ECO:0000313" key="12">
    <source>
        <dbReference type="Proteomes" id="UP001209878"/>
    </source>
</evidence>
<dbReference type="Pfam" id="PF23769">
    <property type="entry name" value="Beta-prop_WDR75_2nd"/>
    <property type="match status" value="1"/>
</dbReference>
<dbReference type="SUPFAM" id="SSF50978">
    <property type="entry name" value="WD40 repeat-like"/>
    <property type="match status" value="1"/>
</dbReference>
<keyword evidence="3" id="KW-0698">rRNA processing</keyword>
<evidence type="ECO:0000256" key="5">
    <source>
        <dbReference type="ARBA" id="ARBA00022737"/>
    </source>
</evidence>
<feature type="compositionally biased region" description="Basic and acidic residues" evidence="9">
    <location>
        <begin position="797"/>
        <end position="809"/>
    </location>
</feature>
<evidence type="ECO:0000259" key="10">
    <source>
        <dbReference type="Pfam" id="PF23769"/>
    </source>
</evidence>
<reference evidence="11" key="1">
    <citation type="journal article" date="2023" name="Mol. Biol. Evol.">
        <title>Third-Generation Sequencing Reveals the Adaptive Role of the Epigenome in Three Deep-Sea Polychaetes.</title>
        <authorList>
            <person name="Perez M."/>
            <person name="Aroh O."/>
            <person name="Sun Y."/>
            <person name="Lan Y."/>
            <person name="Juniper S.K."/>
            <person name="Young C.R."/>
            <person name="Angers B."/>
            <person name="Qian P.Y."/>
        </authorList>
    </citation>
    <scope>NUCLEOTIDE SEQUENCE</scope>
    <source>
        <strain evidence="11">R07B-5</strain>
    </source>
</reference>
<dbReference type="SUPFAM" id="SSF69322">
    <property type="entry name" value="Tricorn protease domain 2"/>
    <property type="match status" value="1"/>
</dbReference>
<evidence type="ECO:0000256" key="4">
    <source>
        <dbReference type="ARBA" id="ARBA00022574"/>
    </source>
</evidence>
<evidence type="ECO:0000256" key="7">
    <source>
        <dbReference type="ARBA" id="ARBA00023242"/>
    </source>
</evidence>
<dbReference type="GO" id="GO:0006364">
    <property type="term" value="P:rRNA processing"/>
    <property type="evidence" value="ECO:0007669"/>
    <property type="project" value="UniProtKB-KW"/>
</dbReference>
<evidence type="ECO:0000256" key="8">
    <source>
        <dbReference type="PROSITE-ProRule" id="PRU00221"/>
    </source>
</evidence>
<dbReference type="PANTHER" id="PTHR44215:SF1">
    <property type="entry name" value="WD REPEAT-CONTAINING PROTEIN 75"/>
    <property type="match status" value="1"/>
</dbReference>
<dbReference type="InterPro" id="IPR036322">
    <property type="entry name" value="WD40_repeat_dom_sf"/>
</dbReference>
<dbReference type="InterPro" id="IPR057644">
    <property type="entry name" value="Beta-prop_WDR75_2nd"/>
</dbReference>
<keyword evidence="6" id="KW-0804">Transcription</keyword>
<dbReference type="InterPro" id="IPR015943">
    <property type="entry name" value="WD40/YVTN_repeat-like_dom_sf"/>
</dbReference>
<dbReference type="EMBL" id="JAODUO010000394">
    <property type="protein sequence ID" value="KAK2181493.1"/>
    <property type="molecule type" value="Genomic_DNA"/>
</dbReference>
<dbReference type="Proteomes" id="UP001209878">
    <property type="component" value="Unassembled WGS sequence"/>
</dbReference>
<protein>
    <recommendedName>
        <fullName evidence="10">WD repeat-containing protein 75 second beta-propeller domain-containing protein</fullName>
    </recommendedName>
</protein>
<evidence type="ECO:0000256" key="2">
    <source>
        <dbReference type="ARBA" id="ARBA00022517"/>
    </source>
</evidence>
<dbReference type="PROSITE" id="PS50082">
    <property type="entry name" value="WD_REPEATS_2"/>
    <property type="match status" value="1"/>
</dbReference>
<evidence type="ECO:0000256" key="1">
    <source>
        <dbReference type="ARBA" id="ARBA00004604"/>
    </source>
</evidence>
<evidence type="ECO:0000256" key="6">
    <source>
        <dbReference type="ARBA" id="ARBA00023163"/>
    </source>
</evidence>
<name>A0AAD9NUU8_RIDPI</name>
<feature type="domain" description="WD repeat-containing protein 75 second beta-propeller" evidence="10">
    <location>
        <begin position="342"/>
        <end position="673"/>
    </location>
</feature>
<dbReference type="AlphaFoldDB" id="A0AAD9NUU8"/>
<keyword evidence="7" id="KW-0539">Nucleus</keyword>
<gene>
    <name evidence="11" type="ORF">NP493_394g00020</name>
</gene>
<comment type="caution">
    <text evidence="11">The sequence shown here is derived from an EMBL/GenBank/DDBJ whole genome shotgun (WGS) entry which is preliminary data.</text>
</comment>
<sequence>MAADGETSESDKLSVVLRAGASIVGSKPIISHDTKYLLCVSGNAVKVLSTVSGECVQELRHHTACVTSIQINPANQYQLFSCSLDKTLIKWDFTDGVVLKVYQLYRPLVAIYVTAASDTTLLVKRKVAAKECELVKVDLSQYDPDVIPPTVFRQCGLRENQVSVGCKGTYVATVGKRGVTVHSFKKNVTTTHLMEKDKYELTCVACHPTEYCVATGCETGEIILWWNILGGKTAVRKNIRHWHALSVLDLTFSPGGSFMLSGGHECVLVKWQHNSHTYETLPRLGAPIVAVSCSPDGTAYATCHNDNSIRIISNSFRVQQIYQGLVRAFATKKQAHVTMTPLVFDPRTRALVCNGQPGHIQFYAVDMDKQLFSLDIVQQNYVSSATLKRPLVFTEIEQVAFSDDGDWLATVERRDDHITAVEMRLKFWIFDPKQQGYELNTCVELPHDQGIHTLSFRPLGVTDSPPMVVTTSNDEKFKLWLLADDSNIYRENTCWRCESVGFYRDLQAGCADFSVDGSLLAVTFKTTVTLWDPDTNLLRMTLPSVAVGNVNIKARDIQVLFGRNNCCHLLAVHTGHRLSVWNLLTCTVQWSVVANIQRMTRNPFSDDIAVFTVERGLRVYTMNCAQPIYKHDRLTETDVTNAIFIPRSQESADYDSGLLSWQHRAQLYFINRKQELLTLEKTDETSMAASTTSVSVVRNLPQTPFSILLSRKREKETSRGTRHDTHNQFASQFLKQMLDTPAHVLPPVSSLCNSFLETLLIRKQSGRDTEEEDSEEEDTKMDVSTSSESVSDEEVDNKEKNSMEVDTTRKSSLVESKLHKFSEIGKNEKLFAWMDGS</sequence>
<dbReference type="Pfam" id="PF23869">
    <property type="entry name" value="Beta-prop_WDR75_1st"/>
    <property type="match status" value="1"/>
</dbReference>
<keyword evidence="5" id="KW-0677">Repeat</keyword>
<comment type="subcellular location">
    <subcellularLocation>
        <location evidence="1">Nucleus</location>
        <location evidence="1">Nucleolus</location>
    </subcellularLocation>
</comment>
<accession>A0AAD9NUU8</accession>
<dbReference type="PANTHER" id="PTHR44215">
    <property type="entry name" value="WD REPEAT-CONTAINING PROTEIN 75"/>
    <property type="match status" value="1"/>
</dbReference>
<dbReference type="GO" id="GO:2000234">
    <property type="term" value="P:positive regulation of rRNA processing"/>
    <property type="evidence" value="ECO:0007669"/>
    <property type="project" value="TreeGrafter"/>
</dbReference>
<dbReference type="SMART" id="SM00320">
    <property type="entry name" value="WD40"/>
    <property type="match status" value="7"/>
</dbReference>
<keyword evidence="4 8" id="KW-0853">WD repeat</keyword>
<organism evidence="11 12">
    <name type="scientific">Ridgeia piscesae</name>
    <name type="common">Tubeworm</name>
    <dbReference type="NCBI Taxonomy" id="27915"/>
    <lineage>
        <taxon>Eukaryota</taxon>
        <taxon>Metazoa</taxon>
        <taxon>Spiralia</taxon>
        <taxon>Lophotrochozoa</taxon>
        <taxon>Annelida</taxon>
        <taxon>Polychaeta</taxon>
        <taxon>Sedentaria</taxon>
        <taxon>Canalipalpata</taxon>
        <taxon>Sabellida</taxon>
        <taxon>Siboglinidae</taxon>
        <taxon>Ridgeia</taxon>
    </lineage>
</organism>
<proteinExistence type="predicted"/>
<evidence type="ECO:0000256" key="3">
    <source>
        <dbReference type="ARBA" id="ARBA00022552"/>
    </source>
</evidence>
<dbReference type="GO" id="GO:0032040">
    <property type="term" value="C:small-subunit processome"/>
    <property type="evidence" value="ECO:0007669"/>
    <property type="project" value="InterPro"/>
</dbReference>
<evidence type="ECO:0000313" key="11">
    <source>
        <dbReference type="EMBL" id="KAK2181493.1"/>
    </source>
</evidence>